<feature type="compositionally biased region" description="Low complexity" evidence="1">
    <location>
        <begin position="82"/>
        <end position="98"/>
    </location>
</feature>
<dbReference type="RefSeq" id="WP_015906895.1">
    <property type="nucleotide sequence ID" value="NZ_FUZJ01000001.1"/>
</dbReference>
<feature type="compositionally biased region" description="Low complexity" evidence="1">
    <location>
        <begin position="57"/>
        <end position="68"/>
    </location>
</feature>
<feature type="chain" id="PRO_5046957178" evidence="2">
    <location>
        <begin position="30"/>
        <end position="98"/>
    </location>
</feature>
<comment type="caution">
    <text evidence="3">The sequence shown here is derived from an EMBL/GenBank/DDBJ whole genome shotgun (WGS) entry which is preliminary data.</text>
</comment>
<reference evidence="3 4" key="1">
    <citation type="submission" date="2017-05" db="EMBL/GenBank/DDBJ databases">
        <authorList>
            <person name="Varghese N."/>
            <person name="Submissions S."/>
        </authorList>
    </citation>
    <scope>NUCLEOTIDE SEQUENCE [LARGE SCALE GENOMIC DNA]</scope>
    <source>
        <strain evidence="3 4">MACB1020</strain>
    </source>
</reference>
<keyword evidence="4" id="KW-1185">Reference proteome</keyword>
<proteinExistence type="predicted"/>
<feature type="region of interest" description="Disordered" evidence="1">
    <location>
        <begin position="55"/>
        <end position="98"/>
    </location>
</feature>
<organism evidence="3 4">
    <name type="scientific">Caldicellulosiruptor bescii</name>
    <name type="common">Anaerocellum thermophilum</name>
    <dbReference type="NCBI Taxonomy" id="31899"/>
    <lineage>
        <taxon>Bacteria</taxon>
        <taxon>Bacillati</taxon>
        <taxon>Bacillota</taxon>
        <taxon>Bacillota incertae sedis</taxon>
        <taxon>Caldicellulosiruptorales</taxon>
        <taxon>Caldicellulosiruptoraceae</taxon>
        <taxon>Caldicellulosiruptor</taxon>
    </lineage>
</organism>
<accession>A0ABY1SCM5</accession>
<protein>
    <submittedName>
        <fullName evidence="3">Uncharacterized protein</fullName>
    </submittedName>
</protein>
<dbReference type="EMBL" id="FXXC01000001">
    <property type="protein sequence ID" value="SMR95805.1"/>
    <property type="molecule type" value="Genomic_DNA"/>
</dbReference>
<name>A0ABY1SCM5_CALBS</name>
<evidence type="ECO:0000256" key="2">
    <source>
        <dbReference type="SAM" id="SignalP"/>
    </source>
</evidence>
<keyword evidence="2" id="KW-0732">Signal</keyword>
<evidence type="ECO:0000313" key="4">
    <source>
        <dbReference type="Proteomes" id="UP000196803"/>
    </source>
</evidence>
<sequence>MKRNLRVLKRVLAIGILAAFVLVGMLSFAATTTSTQAKHTAQKATVLSSTKTGGKVSKLAKTNKTSKSASKKFSLRKKKTATSKSATSVKSTVKAAGK</sequence>
<gene>
    <name evidence="3" type="ORF">SAMN05216240_2841</name>
</gene>
<feature type="signal peptide" evidence="2">
    <location>
        <begin position="1"/>
        <end position="29"/>
    </location>
</feature>
<evidence type="ECO:0000313" key="3">
    <source>
        <dbReference type="EMBL" id="SMR95805.1"/>
    </source>
</evidence>
<evidence type="ECO:0000256" key="1">
    <source>
        <dbReference type="SAM" id="MobiDB-lite"/>
    </source>
</evidence>
<feature type="compositionally biased region" description="Basic residues" evidence="1">
    <location>
        <begin position="69"/>
        <end position="81"/>
    </location>
</feature>
<dbReference type="Proteomes" id="UP000196803">
    <property type="component" value="Unassembled WGS sequence"/>
</dbReference>
<dbReference type="GeneID" id="31771648"/>